<evidence type="ECO:0000256" key="1">
    <source>
        <dbReference type="ARBA" id="ARBA00022603"/>
    </source>
</evidence>
<reference evidence="6" key="1">
    <citation type="submission" date="2022-11" db="EMBL/GenBank/DDBJ databases">
        <authorList>
            <person name="Petersen C."/>
        </authorList>
    </citation>
    <scope>NUCLEOTIDE SEQUENCE</scope>
    <source>
        <strain evidence="6">IBT 21917</strain>
    </source>
</reference>
<evidence type="ECO:0000256" key="4">
    <source>
        <dbReference type="ARBA" id="ARBA00038277"/>
    </source>
</evidence>
<proteinExistence type="inferred from homology"/>
<dbReference type="GO" id="GO:0008171">
    <property type="term" value="F:O-methyltransferase activity"/>
    <property type="evidence" value="ECO:0007669"/>
    <property type="project" value="InterPro"/>
</dbReference>
<dbReference type="InterPro" id="IPR029063">
    <property type="entry name" value="SAM-dependent_MTases_sf"/>
</dbReference>
<keyword evidence="7" id="KW-1185">Reference proteome</keyword>
<dbReference type="GO" id="GO:0032259">
    <property type="term" value="P:methylation"/>
    <property type="evidence" value="ECO:0007669"/>
    <property type="project" value="UniProtKB-KW"/>
</dbReference>
<sequence>MDRSNLIERTNEIADLARSLADELARRQLPEPSFEHGLPAPIQSDAPDSEALAARLKLLTLVTELQDLLTEPALLGSPELSEPDFFVHTAGSRIICENEGMRSWMLLGMSEGWSVNNQSEHAVFQAMASMPARASVFAKAMMWHGQQPGCSPQYLVENLPWAPGKTTIVDVGGGYGHIAHAILAHNPNTECIVQDRPEIIAQGGQLIPPDMKDRISLQAHDFFEDQPVHGADIYLLRHILHDWSRTYACKILKALVPAMKPGVKVVLNDRVIPGLGEAHYLMEREARYVSLDHKSRRH</sequence>
<dbReference type="AlphaFoldDB" id="A0A9W9M1B9"/>
<keyword evidence="2" id="KW-0808">Transferase</keyword>
<evidence type="ECO:0000313" key="6">
    <source>
        <dbReference type="EMBL" id="KAJ5184012.1"/>
    </source>
</evidence>
<dbReference type="PROSITE" id="PS51683">
    <property type="entry name" value="SAM_OMT_II"/>
    <property type="match status" value="1"/>
</dbReference>
<accession>A0A9W9M1B9</accession>
<dbReference type="PANTHER" id="PTHR43712">
    <property type="entry name" value="PUTATIVE (AFU_ORTHOLOGUE AFUA_4G14580)-RELATED"/>
    <property type="match status" value="1"/>
</dbReference>
<evidence type="ECO:0000313" key="7">
    <source>
        <dbReference type="Proteomes" id="UP001146351"/>
    </source>
</evidence>
<dbReference type="SUPFAM" id="SSF53335">
    <property type="entry name" value="S-adenosyl-L-methionine-dependent methyltransferases"/>
    <property type="match status" value="1"/>
</dbReference>
<evidence type="ECO:0000259" key="5">
    <source>
        <dbReference type="Pfam" id="PF00891"/>
    </source>
</evidence>
<reference evidence="6" key="2">
    <citation type="journal article" date="2023" name="IMA Fungus">
        <title>Comparative genomic study of the Penicillium genus elucidates a diverse pangenome and 15 lateral gene transfer events.</title>
        <authorList>
            <person name="Petersen C."/>
            <person name="Sorensen T."/>
            <person name="Nielsen M.R."/>
            <person name="Sondergaard T.E."/>
            <person name="Sorensen J.L."/>
            <person name="Fitzpatrick D.A."/>
            <person name="Frisvad J.C."/>
            <person name="Nielsen K.L."/>
        </authorList>
    </citation>
    <scope>NUCLEOTIDE SEQUENCE</scope>
    <source>
        <strain evidence="6">IBT 21917</strain>
    </source>
</reference>
<evidence type="ECO:0000256" key="2">
    <source>
        <dbReference type="ARBA" id="ARBA00022679"/>
    </source>
</evidence>
<evidence type="ECO:0000256" key="3">
    <source>
        <dbReference type="ARBA" id="ARBA00022691"/>
    </source>
</evidence>
<dbReference type="InterPro" id="IPR001077">
    <property type="entry name" value="COMT_C"/>
</dbReference>
<name>A0A9W9M1B9_9EURO</name>
<comment type="similarity">
    <text evidence="4">Belongs to the class I-like SAM-binding methyltransferase superfamily. Cation-independent O-methyltransferase family.</text>
</comment>
<feature type="domain" description="O-methyltransferase C-terminal" evidence="5">
    <location>
        <begin position="165"/>
        <end position="273"/>
    </location>
</feature>
<dbReference type="Proteomes" id="UP001146351">
    <property type="component" value="Unassembled WGS sequence"/>
</dbReference>
<keyword evidence="3" id="KW-0949">S-adenosyl-L-methionine</keyword>
<dbReference type="EMBL" id="JAPQKO010000001">
    <property type="protein sequence ID" value="KAJ5184012.1"/>
    <property type="molecule type" value="Genomic_DNA"/>
</dbReference>
<protein>
    <submittedName>
        <fullName evidence="6">S-adenosyl-L-methionine-dependent methyltransferase</fullName>
    </submittedName>
</protein>
<dbReference type="OrthoDB" id="1606438at2759"/>
<organism evidence="6 7">
    <name type="scientific">Penicillium capsulatum</name>
    <dbReference type="NCBI Taxonomy" id="69766"/>
    <lineage>
        <taxon>Eukaryota</taxon>
        <taxon>Fungi</taxon>
        <taxon>Dikarya</taxon>
        <taxon>Ascomycota</taxon>
        <taxon>Pezizomycotina</taxon>
        <taxon>Eurotiomycetes</taxon>
        <taxon>Eurotiomycetidae</taxon>
        <taxon>Eurotiales</taxon>
        <taxon>Aspergillaceae</taxon>
        <taxon>Penicillium</taxon>
    </lineage>
</organism>
<dbReference type="GO" id="GO:0044550">
    <property type="term" value="P:secondary metabolite biosynthetic process"/>
    <property type="evidence" value="ECO:0007669"/>
    <property type="project" value="UniProtKB-ARBA"/>
</dbReference>
<dbReference type="Pfam" id="PF00891">
    <property type="entry name" value="Methyltransf_2"/>
    <property type="match status" value="1"/>
</dbReference>
<gene>
    <name evidence="6" type="ORF">N7492_001628</name>
</gene>
<dbReference type="PANTHER" id="PTHR43712:SF5">
    <property type="entry name" value="O-METHYLTRANSFERASE ASQN-RELATED"/>
    <property type="match status" value="1"/>
</dbReference>
<comment type="caution">
    <text evidence="6">The sequence shown here is derived from an EMBL/GenBank/DDBJ whole genome shotgun (WGS) entry which is preliminary data.</text>
</comment>
<dbReference type="InterPro" id="IPR016461">
    <property type="entry name" value="COMT-like"/>
</dbReference>
<keyword evidence="1 6" id="KW-0489">Methyltransferase</keyword>
<dbReference type="Gene3D" id="3.40.50.150">
    <property type="entry name" value="Vaccinia Virus protein VP39"/>
    <property type="match status" value="1"/>
</dbReference>